<evidence type="ECO:0000313" key="2">
    <source>
        <dbReference type="EMBL" id="OAE29571.1"/>
    </source>
</evidence>
<evidence type="ECO:0000259" key="1">
    <source>
        <dbReference type="Pfam" id="PF25597"/>
    </source>
</evidence>
<proteinExistence type="predicted"/>
<comment type="caution">
    <text evidence="2">The sequence shown here is derived from an EMBL/GenBank/DDBJ whole genome shotgun (WGS) entry which is preliminary data.</text>
</comment>
<reference evidence="2" key="1">
    <citation type="submission" date="2016-03" db="EMBL/GenBank/DDBJ databases">
        <title>Mechanisms controlling the formation of the plant cell surface in tip-growing cells are functionally conserved among land plants.</title>
        <authorList>
            <person name="Honkanen S."/>
            <person name="Jones V.A."/>
            <person name="Morieri G."/>
            <person name="Champion C."/>
            <person name="Hetherington A.J."/>
            <person name="Kelly S."/>
            <person name="Saint-Marcoux D."/>
            <person name="Proust H."/>
            <person name="Prescott H."/>
            <person name="Dolan L."/>
        </authorList>
    </citation>
    <scope>NUCLEOTIDE SEQUENCE [LARGE SCALE GENOMIC DNA]</scope>
    <source>
        <tissue evidence="2">Whole gametophyte</tissue>
    </source>
</reference>
<protein>
    <recommendedName>
        <fullName evidence="1">Retroviral polymerase SH3-like domain-containing protein</fullName>
    </recommendedName>
</protein>
<feature type="domain" description="Retroviral polymerase SH3-like" evidence="1">
    <location>
        <begin position="27"/>
        <end position="66"/>
    </location>
</feature>
<gene>
    <name evidence="2" type="ORF">AXG93_702s1250</name>
</gene>
<dbReference type="AlphaFoldDB" id="A0A176WAF8"/>
<accession>A0A176WAF8</accession>
<sequence length="202" mass="23668">MALNCKTPEEVWKSHTSKLDNLKVFVCVAYMHQREYKLDPRAKKCMFVGYPEGVKGWKLCDEREDKDEASDEGHLEEIEELSGESQDNDLDSYQLARYQHRREIRAPKRYGYSDLVAFALIATEELEDLEPMSYREAVMSKDKKLWKCAMEEKMTSLDKNKTWVLVDKPKDQLVVGCKWVFIRKEGIVVFEKLRCLKSEIGD</sequence>
<dbReference type="EMBL" id="LVLJ01001444">
    <property type="protein sequence ID" value="OAE29571.1"/>
    <property type="molecule type" value="Genomic_DNA"/>
</dbReference>
<dbReference type="InterPro" id="IPR057670">
    <property type="entry name" value="SH3_retrovirus"/>
</dbReference>
<evidence type="ECO:0000313" key="3">
    <source>
        <dbReference type="Proteomes" id="UP000077202"/>
    </source>
</evidence>
<organism evidence="2 3">
    <name type="scientific">Marchantia polymorpha subsp. ruderalis</name>
    <dbReference type="NCBI Taxonomy" id="1480154"/>
    <lineage>
        <taxon>Eukaryota</taxon>
        <taxon>Viridiplantae</taxon>
        <taxon>Streptophyta</taxon>
        <taxon>Embryophyta</taxon>
        <taxon>Marchantiophyta</taxon>
        <taxon>Marchantiopsida</taxon>
        <taxon>Marchantiidae</taxon>
        <taxon>Marchantiales</taxon>
        <taxon>Marchantiaceae</taxon>
        <taxon>Marchantia</taxon>
    </lineage>
</organism>
<dbReference type="Pfam" id="PF25597">
    <property type="entry name" value="SH3_retrovirus"/>
    <property type="match status" value="1"/>
</dbReference>
<name>A0A176WAF8_MARPO</name>
<keyword evidence="3" id="KW-1185">Reference proteome</keyword>
<dbReference type="Proteomes" id="UP000077202">
    <property type="component" value="Unassembled WGS sequence"/>
</dbReference>